<dbReference type="Gramene" id="EOY08091">
    <property type="protein sequence ID" value="EOY08091"/>
    <property type="gene ID" value="TCM_022413"/>
</dbReference>
<dbReference type="FunCoup" id="A0A061ETE2">
    <property type="interactions" value="234"/>
</dbReference>
<dbReference type="PRINTS" id="PR00385">
    <property type="entry name" value="P450"/>
</dbReference>
<dbReference type="HOGENOM" id="CLU_001570_4_2_1"/>
<dbReference type="CDD" id="cd11073">
    <property type="entry name" value="CYP76-like"/>
    <property type="match status" value="1"/>
</dbReference>
<feature type="transmembrane region" description="Helical" evidence="7">
    <location>
        <begin position="92"/>
        <end position="112"/>
    </location>
</feature>
<keyword evidence="3 6" id="KW-0560">Oxidoreductase</keyword>
<dbReference type="InterPro" id="IPR002401">
    <property type="entry name" value="Cyt_P450_E_grp-I"/>
</dbReference>
<dbReference type="GO" id="GO:0004497">
    <property type="term" value="F:monooxygenase activity"/>
    <property type="evidence" value="ECO:0007669"/>
    <property type="project" value="UniProtKB-KW"/>
</dbReference>
<dbReference type="GO" id="GO:0016705">
    <property type="term" value="F:oxidoreductase activity, acting on paired donors, with incorporation or reduction of molecular oxygen"/>
    <property type="evidence" value="ECO:0007669"/>
    <property type="project" value="InterPro"/>
</dbReference>
<evidence type="ECO:0000256" key="4">
    <source>
        <dbReference type="ARBA" id="ARBA00023004"/>
    </source>
</evidence>
<dbReference type="InterPro" id="IPR001128">
    <property type="entry name" value="Cyt_P450"/>
</dbReference>
<dbReference type="InterPro" id="IPR017972">
    <property type="entry name" value="Cyt_P450_CS"/>
</dbReference>
<dbReference type="eggNOG" id="KOG0156">
    <property type="taxonomic scope" value="Eukaryota"/>
</dbReference>
<dbReference type="PROSITE" id="PS00086">
    <property type="entry name" value="CYTOCHROME_P450"/>
    <property type="match status" value="1"/>
</dbReference>
<dbReference type="GO" id="GO:0016491">
    <property type="term" value="F:oxidoreductase activity"/>
    <property type="evidence" value="ECO:0000318"/>
    <property type="project" value="GO_Central"/>
</dbReference>
<gene>
    <name evidence="8" type="ORF">TCM_022413</name>
</gene>
<dbReference type="Gene3D" id="1.10.630.10">
    <property type="entry name" value="Cytochrome P450"/>
    <property type="match status" value="2"/>
</dbReference>
<dbReference type="EMBL" id="CM001883">
    <property type="protein sequence ID" value="EOY08091.1"/>
    <property type="molecule type" value="Genomic_DNA"/>
</dbReference>
<keyword evidence="7" id="KW-0472">Membrane</keyword>
<dbReference type="SUPFAM" id="SSF48264">
    <property type="entry name" value="Cytochrome P450"/>
    <property type="match status" value="2"/>
</dbReference>
<dbReference type="OMA" id="ALHWIVL"/>
<keyword evidence="4 5" id="KW-0408">Iron</keyword>
<sequence length="598" mass="68475">MFTAGTDTTSGTLEWAMAELLHNPRTLEKVQAELRSINPSKKIEENDIENLPYLQAVIKGTLRLHPPLPFLVPHNAKNSCKMLELACEVMDWPTSFLVCLVIFSSSVLFLFFRRRNSNPGKLPPGPPGWPIIGNMFDLGTMPHRTLTCLRDKYGPVIWLRLGTVNTMVLLSTKAATELFKNHDLSFAERNITEIMRAHDYHKSSLALAPYGSYWRVLRRLVTVDMLVNKRINETTCIRRKCVDDMLLWIEDEARKKQGDSHRDGIHVARFVFLLTFNLLGNLMLSRDLFDPDSKEGSELFMVMLRLMEWSGQGNIADFFPWLRWLDPQGLKRKMEKDLGKAIEIASKFVKEKLQQKKVGEDKRDFLDLLIEFEGNGKDEPAKLSDHELNIFILEIFLAGSETTSSTIEWAFAELLCNPDAMIKAKAELTRVVGPNKKVEERDIENLHYLHAVVKETFRLHPPLPFLIPRKAMQDTNFMGYHIPKNTQVFVNAWAIGRDPEVWDDPLLFKPERFIGSKIEYKGHHYELIPFGAGRRMCAGVALADRVLRLVLGSLLHHFDWELGGNVTKETIDMKDNLGVTMRKLEPLLAVPKKCKTSD</sequence>
<dbReference type="GO" id="GO:0020037">
    <property type="term" value="F:heme binding"/>
    <property type="evidence" value="ECO:0007669"/>
    <property type="project" value="InterPro"/>
</dbReference>
<evidence type="ECO:0000256" key="5">
    <source>
        <dbReference type="PIRSR" id="PIRSR602401-1"/>
    </source>
</evidence>
<feature type="binding site" description="axial binding residue" evidence="5">
    <location>
        <position position="537"/>
    </location>
    <ligand>
        <name>heme</name>
        <dbReference type="ChEBI" id="CHEBI:30413"/>
    </ligand>
    <ligandPart>
        <name>Fe</name>
        <dbReference type="ChEBI" id="CHEBI:18248"/>
    </ligandPart>
</feature>
<evidence type="ECO:0000313" key="8">
    <source>
        <dbReference type="EMBL" id="EOY08091.1"/>
    </source>
</evidence>
<dbReference type="Pfam" id="PF00067">
    <property type="entry name" value="p450"/>
    <property type="match status" value="2"/>
</dbReference>
<dbReference type="PRINTS" id="PR00463">
    <property type="entry name" value="EP450I"/>
</dbReference>
<dbReference type="PANTHER" id="PTHR47950:SF14">
    <property type="entry name" value="CYTOCHROME P450 76A2-LIKE ISOFORM X1"/>
    <property type="match status" value="1"/>
</dbReference>
<keyword evidence="9" id="KW-1185">Reference proteome</keyword>
<accession>A0A061ETE2</accession>
<evidence type="ECO:0000256" key="3">
    <source>
        <dbReference type="ARBA" id="ARBA00023002"/>
    </source>
</evidence>
<organism evidence="8 9">
    <name type="scientific">Theobroma cacao</name>
    <name type="common">Cacao</name>
    <name type="synonym">Cocoa</name>
    <dbReference type="NCBI Taxonomy" id="3641"/>
    <lineage>
        <taxon>Eukaryota</taxon>
        <taxon>Viridiplantae</taxon>
        <taxon>Streptophyta</taxon>
        <taxon>Embryophyta</taxon>
        <taxon>Tracheophyta</taxon>
        <taxon>Spermatophyta</taxon>
        <taxon>Magnoliopsida</taxon>
        <taxon>eudicotyledons</taxon>
        <taxon>Gunneridae</taxon>
        <taxon>Pentapetalae</taxon>
        <taxon>rosids</taxon>
        <taxon>malvids</taxon>
        <taxon>Malvales</taxon>
        <taxon>Malvaceae</taxon>
        <taxon>Byttnerioideae</taxon>
        <taxon>Theobroma</taxon>
    </lineage>
</organism>
<evidence type="ECO:0000256" key="6">
    <source>
        <dbReference type="RuleBase" id="RU000461"/>
    </source>
</evidence>
<keyword evidence="7" id="KW-0812">Transmembrane</keyword>
<comment type="cofactor">
    <cofactor evidence="5">
        <name>heme</name>
        <dbReference type="ChEBI" id="CHEBI:30413"/>
    </cofactor>
</comment>
<dbReference type="AlphaFoldDB" id="A0A061ETE2"/>
<keyword evidence="6" id="KW-0503">Monooxygenase</keyword>
<name>A0A061ETE2_THECC</name>
<dbReference type="InParanoid" id="A0A061ETE2"/>
<evidence type="ECO:0000313" key="9">
    <source>
        <dbReference type="Proteomes" id="UP000026915"/>
    </source>
</evidence>
<keyword evidence="2 5" id="KW-0479">Metal-binding</keyword>
<evidence type="ECO:0000256" key="1">
    <source>
        <dbReference type="ARBA" id="ARBA00010617"/>
    </source>
</evidence>
<dbReference type="GO" id="GO:0005506">
    <property type="term" value="F:iron ion binding"/>
    <property type="evidence" value="ECO:0007669"/>
    <property type="project" value="InterPro"/>
</dbReference>
<protein>
    <submittedName>
        <fullName evidence="8">Cytochrome P450 76A2</fullName>
    </submittedName>
</protein>
<dbReference type="PANTHER" id="PTHR47950">
    <property type="entry name" value="CYTOCHROME P450, FAMILY 76, SUBFAMILY C, POLYPEPTIDE 5-RELATED"/>
    <property type="match status" value="1"/>
</dbReference>
<evidence type="ECO:0000256" key="2">
    <source>
        <dbReference type="ARBA" id="ARBA00022723"/>
    </source>
</evidence>
<dbReference type="Proteomes" id="UP000026915">
    <property type="component" value="Chromosome 5"/>
</dbReference>
<proteinExistence type="inferred from homology"/>
<evidence type="ECO:0000256" key="7">
    <source>
        <dbReference type="SAM" id="Phobius"/>
    </source>
</evidence>
<reference evidence="8 9" key="1">
    <citation type="journal article" date="2013" name="Genome Biol.">
        <title>The genome sequence of the most widely cultivated cacao type and its use to identify candidate genes regulating pod color.</title>
        <authorList>
            <person name="Motamayor J.C."/>
            <person name="Mockaitis K."/>
            <person name="Schmutz J."/>
            <person name="Haiminen N."/>
            <person name="Iii D.L."/>
            <person name="Cornejo O."/>
            <person name="Findley S.D."/>
            <person name="Zheng P."/>
            <person name="Utro F."/>
            <person name="Royaert S."/>
            <person name="Saski C."/>
            <person name="Jenkins J."/>
            <person name="Podicheti R."/>
            <person name="Zhao M."/>
            <person name="Scheffler B.E."/>
            <person name="Stack J.C."/>
            <person name="Feltus F.A."/>
            <person name="Mustiga G.M."/>
            <person name="Amores F."/>
            <person name="Phillips W."/>
            <person name="Marelli J.P."/>
            <person name="May G.D."/>
            <person name="Shapiro H."/>
            <person name="Ma J."/>
            <person name="Bustamante C.D."/>
            <person name="Schnell R.J."/>
            <person name="Main D."/>
            <person name="Gilbert D."/>
            <person name="Parida L."/>
            <person name="Kuhn D.N."/>
        </authorList>
    </citation>
    <scope>NUCLEOTIDE SEQUENCE [LARGE SCALE GENOMIC DNA]</scope>
    <source>
        <strain evidence="9">cv. Matina 1-6</strain>
    </source>
</reference>
<feature type="transmembrane region" description="Helical" evidence="7">
    <location>
        <begin position="264"/>
        <end position="284"/>
    </location>
</feature>
<keyword evidence="5 6" id="KW-0349">Heme</keyword>
<dbReference type="InterPro" id="IPR036396">
    <property type="entry name" value="Cyt_P450_sf"/>
</dbReference>
<keyword evidence="7" id="KW-1133">Transmembrane helix</keyword>
<dbReference type="FunFam" id="1.10.630.10:FF:000007">
    <property type="entry name" value="Cytochrome P450 76C4"/>
    <property type="match status" value="1"/>
</dbReference>
<dbReference type="STRING" id="3641.A0A061ETE2"/>
<comment type="similarity">
    <text evidence="1 6">Belongs to the cytochrome P450 family.</text>
</comment>